<reference evidence="1 2" key="1">
    <citation type="submission" date="2019-05" db="EMBL/GenBank/DDBJ databases">
        <title>Emergence of the Ug99 lineage of the wheat stem rust pathogen through somatic hybridization.</title>
        <authorList>
            <person name="Li F."/>
            <person name="Upadhyaya N.M."/>
            <person name="Sperschneider J."/>
            <person name="Matny O."/>
            <person name="Nguyen-Phuc H."/>
            <person name="Mago R."/>
            <person name="Raley C."/>
            <person name="Miller M.E."/>
            <person name="Silverstein K.A.T."/>
            <person name="Henningsen E."/>
            <person name="Hirsch C.D."/>
            <person name="Visser B."/>
            <person name="Pretorius Z.A."/>
            <person name="Steffenson B.J."/>
            <person name="Schwessinger B."/>
            <person name="Dodds P.N."/>
            <person name="Figueroa M."/>
        </authorList>
    </citation>
    <scope>NUCLEOTIDE SEQUENCE [LARGE SCALE GENOMIC DNA]</scope>
    <source>
        <strain evidence="1">21-0</strain>
    </source>
</reference>
<gene>
    <name evidence="1" type="ORF">PGT21_036186</name>
</gene>
<protein>
    <submittedName>
        <fullName evidence="1">Uncharacterized protein</fullName>
    </submittedName>
</protein>
<name>A0A5B0R2S5_PUCGR</name>
<dbReference type="AlphaFoldDB" id="A0A5B0R2S5"/>
<sequence>MNKKLLSIVKLAMKLALTVLLPLLTILFLLADQMHEGFDSHRSLGACTQHQVDPAELRTQHSNDYNEPLR</sequence>
<evidence type="ECO:0000313" key="2">
    <source>
        <dbReference type="Proteomes" id="UP000324748"/>
    </source>
</evidence>
<comment type="caution">
    <text evidence="1">The sequence shown here is derived from an EMBL/GenBank/DDBJ whole genome shotgun (WGS) entry which is preliminary data.</text>
</comment>
<proteinExistence type="predicted"/>
<organism evidence="1 2">
    <name type="scientific">Puccinia graminis f. sp. tritici</name>
    <dbReference type="NCBI Taxonomy" id="56615"/>
    <lineage>
        <taxon>Eukaryota</taxon>
        <taxon>Fungi</taxon>
        <taxon>Dikarya</taxon>
        <taxon>Basidiomycota</taxon>
        <taxon>Pucciniomycotina</taxon>
        <taxon>Pucciniomycetes</taxon>
        <taxon>Pucciniales</taxon>
        <taxon>Pucciniaceae</taxon>
        <taxon>Puccinia</taxon>
    </lineage>
</organism>
<evidence type="ECO:0000313" key="1">
    <source>
        <dbReference type="EMBL" id="KAA1119921.1"/>
    </source>
</evidence>
<accession>A0A5B0R2S5</accession>
<dbReference type="Proteomes" id="UP000324748">
    <property type="component" value="Unassembled WGS sequence"/>
</dbReference>
<keyword evidence="2" id="KW-1185">Reference proteome</keyword>
<dbReference type="EMBL" id="VSWC01000001">
    <property type="protein sequence ID" value="KAA1119921.1"/>
    <property type="molecule type" value="Genomic_DNA"/>
</dbReference>